<keyword evidence="2" id="KW-1185">Reference proteome</keyword>
<evidence type="ECO:0000313" key="2">
    <source>
        <dbReference type="Proteomes" id="UP001057452"/>
    </source>
</evidence>
<gene>
    <name evidence="1" type="ORF">KUCAC02_013863</name>
</gene>
<organism evidence="1 2">
    <name type="scientific">Chaenocephalus aceratus</name>
    <name type="common">Blackfin icefish</name>
    <name type="synonym">Chaenichthys aceratus</name>
    <dbReference type="NCBI Taxonomy" id="36190"/>
    <lineage>
        <taxon>Eukaryota</taxon>
        <taxon>Metazoa</taxon>
        <taxon>Chordata</taxon>
        <taxon>Craniata</taxon>
        <taxon>Vertebrata</taxon>
        <taxon>Euteleostomi</taxon>
        <taxon>Actinopterygii</taxon>
        <taxon>Neopterygii</taxon>
        <taxon>Teleostei</taxon>
        <taxon>Neoteleostei</taxon>
        <taxon>Acanthomorphata</taxon>
        <taxon>Eupercaria</taxon>
        <taxon>Perciformes</taxon>
        <taxon>Notothenioidei</taxon>
        <taxon>Channichthyidae</taxon>
        <taxon>Chaenocephalus</taxon>
    </lineage>
</organism>
<accession>A0ACB9WC55</accession>
<evidence type="ECO:0000313" key="1">
    <source>
        <dbReference type="EMBL" id="KAI4810936.1"/>
    </source>
</evidence>
<comment type="caution">
    <text evidence="1">The sequence shown here is derived from an EMBL/GenBank/DDBJ whole genome shotgun (WGS) entry which is preliminary data.</text>
</comment>
<name>A0ACB9WC55_CHAAC</name>
<dbReference type="EMBL" id="CM043800">
    <property type="protein sequence ID" value="KAI4810936.1"/>
    <property type="molecule type" value="Genomic_DNA"/>
</dbReference>
<sequence length="164" mass="18694">MVFLESTTEDNFDFSLYPSGSGYEDVLENSNIVFIGDIGENEHINLDDTLPLSPPTMPSSEHKRILVVHRGQVLQELIAHLCDEKLQEVDFKIKLVLPDGKAEMAYDDGGVVRDCLSEFWKEFYEQCTMGNTFRVPFLRHAFGEKQWESVGRMLSDGQGQNIFL</sequence>
<proteinExistence type="predicted"/>
<reference evidence="1" key="1">
    <citation type="submission" date="2022-05" db="EMBL/GenBank/DDBJ databases">
        <title>Chromosome-level genome of Chaenocephalus aceratus.</title>
        <authorList>
            <person name="Park H."/>
        </authorList>
    </citation>
    <scope>NUCLEOTIDE SEQUENCE</scope>
    <source>
        <strain evidence="1">KU_202001</strain>
    </source>
</reference>
<dbReference type="Proteomes" id="UP001057452">
    <property type="component" value="Chromosome 16"/>
</dbReference>
<protein>
    <submittedName>
        <fullName evidence="1">Uncharacterized protein</fullName>
    </submittedName>
</protein>